<dbReference type="Proteomes" id="UP000815677">
    <property type="component" value="Unassembled WGS sequence"/>
</dbReference>
<proteinExistence type="predicted"/>
<evidence type="ECO:0000313" key="2">
    <source>
        <dbReference type="Proteomes" id="UP000815677"/>
    </source>
</evidence>
<protein>
    <submittedName>
        <fullName evidence="1">Uncharacterized protein</fullName>
    </submittedName>
</protein>
<dbReference type="EMBL" id="DF849967">
    <property type="protein sequence ID" value="GAT60720.1"/>
    <property type="molecule type" value="Genomic_DNA"/>
</dbReference>
<organism evidence="1 2">
    <name type="scientific">Mycena chlorophos</name>
    <name type="common">Agaric fungus</name>
    <name type="synonym">Agaricus chlorophos</name>
    <dbReference type="NCBI Taxonomy" id="658473"/>
    <lineage>
        <taxon>Eukaryota</taxon>
        <taxon>Fungi</taxon>
        <taxon>Dikarya</taxon>
        <taxon>Basidiomycota</taxon>
        <taxon>Agaricomycotina</taxon>
        <taxon>Agaricomycetes</taxon>
        <taxon>Agaricomycetidae</taxon>
        <taxon>Agaricales</taxon>
        <taxon>Marasmiineae</taxon>
        <taxon>Mycenaceae</taxon>
        <taxon>Mycena</taxon>
    </lineage>
</organism>
<evidence type="ECO:0000313" key="1">
    <source>
        <dbReference type="EMBL" id="GAT60720.1"/>
    </source>
</evidence>
<sequence>MFNSSSRTNSIRAVSCRNFYASAETLRGNYYPQASCAHDATGAVVVPYKPEVRHGRARRKLAVFPDDYPALGANELTNDIPNKTT</sequence>
<name>A0ABQ0MBI4_MYCCL</name>
<reference evidence="1" key="1">
    <citation type="submission" date="2014-09" db="EMBL/GenBank/DDBJ databases">
        <title>Genome sequence of the luminous mushroom Mycena chlorophos for searching fungal bioluminescence genes.</title>
        <authorList>
            <person name="Tanaka Y."/>
            <person name="Kasuga D."/>
            <person name="Oba Y."/>
            <person name="Hase S."/>
            <person name="Sato K."/>
            <person name="Oba Y."/>
            <person name="Sakakibara Y."/>
        </authorList>
    </citation>
    <scope>NUCLEOTIDE SEQUENCE</scope>
</reference>
<gene>
    <name evidence="1" type="ORF">MCHLO_16827</name>
</gene>
<accession>A0ABQ0MBI4</accession>
<keyword evidence="2" id="KW-1185">Reference proteome</keyword>